<dbReference type="OrthoDB" id="1911165at2"/>
<reference evidence="3" key="1">
    <citation type="submission" date="2017-02" db="EMBL/GenBank/DDBJ databases">
        <authorList>
            <person name="Varghese N."/>
            <person name="Submissions S."/>
        </authorList>
    </citation>
    <scope>NUCLEOTIDE SEQUENCE [LARGE SCALE GENOMIC DNA]</scope>
    <source>
        <strain evidence="3">USBA 833</strain>
    </source>
</reference>
<keyword evidence="1" id="KW-0812">Transmembrane</keyword>
<protein>
    <submittedName>
        <fullName evidence="2">Uncharacterized protein</fullName>
    </submittedName>
</protein>
<keyword evidence="1" id="KW-1133">Transmembrane helix</keyword>
<dbReference type="RefSeq" id="WP_078695376.1">
    <property type="nucleotide sequence ID" value="NZ_FUYH01000002.1"/>
</dbReference>
<accession>A0A1T4WKK0</accession>
<feature type="transmembrane region" description="Helical" evidence="1">
    <location>
        <begin position="7"/>
        <end position="24"/>
    </location>
</feature>
<evidence type="ECO:0000256" key="1">
    <source>
        <dbReference type="SAM" id="Phobius"/>
    </source>
</evidence>
<evidence type="ECO:0000313" key="3">
    <source>
        <dbReference type="Proteomes" id="UP000190105"/>
    </source>
</evidence>
<feature type="transmembrane region" description="Helical" evidence="1">
    <location>
        <begin position="30"/>
        <end position="49"/>
    </location>
</feature>
<dbReference type="AlphaFoldDB" id="A0A1T4WKK0"/>
<sequence>MKKFNNYINLGLLFNAISIVSYRFNLLPSFIEGLCTGLGIAFIFLGLYAENHSIEKFKSCKKYLLNKALGK</sequence>
<dbReference type="Proteomes" id="UP000190105">
    <property type="component" value="Unassembled WGS sequence"/>
</dbReference>
<organism evidence="2 3">
    <name type="scientific">Caloramator quimbayensis</name>
    <dbReference type="NCBI Taxonomy" id="1147123"/>
    <lineage>
        <taxon>Bacteria</taxon>
        <taxon>Bacillati</taxon>
        <taxon>Bacillota</taxon>
        <taxon>Clostridia</taxon>
        <taxon>Eubacteriales</taxon>
        <taxon>Clostridiaceae</taxon>
        <taxon>Caloramator</taxon>
    </lineage>
</organism>
<name>A0A1T4WKK0_9CLOT</name>
<evidence type="ECO:0000313" key="2">
    <source>
        <dbReference type="EMBL" id="SKA77850.1"/>
    </source>
</evidence>
<proteinExistence type="predicted"/>
<gene>
    <name evidence="2" type="ORF">SAMN05443428_10272</name>
</gene>
<keyword evidence="1" id="KW-0472">Membrane</keyword>
<keyword evidence="3" id="KW-1185">Reference proteome</keyword>
<dbReference type="EMBL" id="FUYH01000002">
    <property type="protein sequence ID" value="SKA77850.1"/>
    <property type="molecule type" value="Genomic_DNA"/>
</dbReference>